<sequence>MGPNFLSGTEANKRITSRILSKLNSCGLLTYAYNERDTNPDPWRRSLSTQTNNSLFLLVQLISRFEVFSQGYYYKSEDIDRCSKDIEFFSCDQFSARMANDSNFGIFVATLVCKDVKKYKSPFDDFIKEDNKEKED</sequence>
<name>A0A4R9JPG4_9LEPT</name>
<organism evidence="1 2">
    <name type="scientific">Leptospira kemamanensis</name>
    <dbReference type="NCBI Taxonomy" id="2484942"/>
    <lineage>
        <taxon>Bacteria</taxon>
        <taxon>Pseudomonadati</taxon>
        <taxon>Spirochaetota</taxon>
        <taxon>Spirochaetia</taxon>
        <taxon>Leptospirales</taxon>
        <taxon>Leptospiraceae</taxon>
        <taxon>Leptospira</taxon>
    </lineage>
</organism>
<dbReference type="AlphaFoldDB" id="A0A4R9JPG4"/>
<dbReference type="RefSeq" id="WP_135620105.1">
    <property type="nucleotide sequence ID" value="NZ_RQGG01000036.1"/>
</dbReference>
<evidence type="ECO:0000313" key="1">
    <source>
        <dbReference type="EMBL" id="TGL50326.1"/>
    </source>
</evidence>
<dbReference type="Proteomes" id="UP000297609">
    <property type="component" value="Unassembled WGS sequence"/>
</dbReference>
<dbReference type="EMBL" id="RQGG01000036">
    <property type="protein sequence ID" value="TGL50326.1"/>
    <property type="molecule type" value="Genomic_DNA"/>
</dbReference>
<dbReference type="OrthoDB" id="345379at2"/>
<protein>
    <submittedName>
        <fullName evidence="1">Uncharacterized protein</fullName>
    </submittedName>
</protein>
<proteinExistence type="predicted"/>
<gene>
    <name evidence="1" type="ORF">EHQ59_13115</name>
</gene>
<keyword evidence="2" id="KW-1185">Reference proteome</keyword>
<accession>A0A4R9JPG4</accession>
<evidence type="ECO:0000313" key="2">
    <source>
        <dbReference type="Proteomes" id="UP000297609"/>
    </source>
</evidence>
<comment type="caution">
    <text evidence="1">The sequence shown here is derived from an EMBL/GenBank/DDBJ whole genome shotgun (WGS) entry which is preliminary data.</text>
</comment>
<reference evidence="1" key="1">
    <citation type="journal article" date="2019" name="PLoS Negl. Trop. Dis.">
        <title>Revisiting the worldwide diversity of Leptospira species in the environment.</title>
        <authorList>
            <person name="Vincent A.T."/>
            <person name="Schiettekatte O."/>
            <person name="Bourhy P."/>
            <person name="Veyrier F.J."/>
            <person name="Picardeau M."/>
        </authorList>
    </citation>
    <scope>NUCLEOTIDE SEQUENCE [LARGE SCALE GENOMIC DNA]</scope>
    <source>
        <strain evidence="1">201702454</strain>
    </source>
</reference>